<proteinExistence type="predicted"/>
<organism evidence="2">
    <name type="scientific">Schizophyllum commune (strain H4-8 / FGSC 9210)</name>
    <name type="common">Split gill fungus</name>
    <dbReference type="NCBI Taxonomy" id="578458"/>
    <lineage>
        <taxon>Eukaryota</taxon>
        <taxon>Fungi</taxon>
        <taxon>Dikarya</taxon>
        <taxon>Basidiomycota</taxon>
        <taxon>Agaricomycotina</taxon>
        <taxon>Agaricomycetes</taxon>
        <taxon>Agaricomycetidae</taxon>
        <taxon>Agaricales</taxon>
        <taxon>Schizophyllaceae</taxon>
        <taxon>Schizophyllum</taxon>
    </lineage>
</organism>
<dbReference type="GeneID" id="9595208"/>
<reference evidence="1 2" key="1">
    <citation type="journal article" date="2010" name="Nat. Biotechnol.">
        <title>Genome sequence of the model mushroom Schizophyllum commune.</title>
        <authorList>
            <person name="Ohm R.A."/>
            <person name="de Jong J.F."/>
            <person name="Lugones L.G."/>
            <person name="Aerts A."/>
            <person name="Kothe E."/>
            <person name="Stajich J.E."/>
            <person name="de Vries R.P."/>
            <person name="Record E."/>
            <person name="Levasseur A."/>
            <person name="Baker S.E."/>
            <person name="Bartholomew K.A."/>
            <person name="Coutinho P.M."/>
            <person name="Erdmann S."/>
            <person name="Fowler T.J."/>
            <person name="Gathman A.C."/>
            <person name="Lombard V."/>
            <person name="Henrissat B."/>
            <person name="Knabe N."/>
            <person name="Kuees U."/>
            <person name="Lilly W.W."/>
            <person name="Lindquist E."/>
            <person name="Lucas S."/>
            <person name="Magnuson J.K."/>
            <person name="Piumi F."/>
            <person name="Raudaskoski M."/>
            <person name="Salamov A."/>
            <person name="Schmutz J."/>
            <person name="Schwarze F.W.M.R."/>
            <person name="vanKuyk P.A."/>
            <person name="Horton J.S."/>
            <person name="Grigoriev I.V."/>
            <person name="Woesten H.A.B."/>
        </authorList>
    </citation>
    <scope>NUCLEOTIDE SEQUENCE [LARGE SCALE GENOMIC DNA]</scope>
    <source>
        <strain evidence="2">H4-8 / FGSC 9210</strain>
    </source>
</reference>
<accession>D8Q3B9</accession>
<gene>
    <name evidence="1" type="ORF">SCHCODRAFT_107771</name>
</gene>
<dbReference type="HOGENOM" id="CLU_046752_2_2_1"/>
<dbReference type="OrthoDB" id="3341102at2759"/>
<dbReference type="KEGG" id="scm:SCHCO_02496837"/>
<feature type="non-terminal residue" evidence="1">
    <location>
        <position position="164"/>
    </location>
</feature>
<dbReference type="OMA" id="IARITHR"/>
<evidence type="ECO:0000313" key="1">
    <source>
        <dbReference type="EMBL" id="EFI97661.1"/>
    </source>
</evidence>
<dbReference type="AlphaFoldDB" id="D8Q3B9"/>
<dbReference type="STRING" id="578458.D8Q3B9"/>
<name>D8Q3B9_SCHCM</name>
<protein>
    <submittedName>
        <fullName evidence="1">Uncharacterized protein</fullName>
    </submittedName>
</protein>
<dbReference type="eggNOG" id="ENOG502SAWU">
    <property type="taxonomic scope" value="Eukaryota"/>
</dbReference>
<sequence length="164" mass="18476">MIAFIQHEAPEVFTKVLHKNVKFCCSKAYVREFLCCMGWGQRAATRAAQKLPENHQRLIYESLLREALVVRNFGVPDRLCLNTDQTQLVYQQGVDHTWNKHREAQVHVLGHEEKRTFTLVPGIAASGHKLPYQAVFAGQELLAEGKCAMLQRGDGSQIPVPPLG</sequence>
<dbReference type="InParanoid" id="D8Q3B9"/>
<evidence type="ECO:0000313" key="2">
    <source>
        <dbReference type="Proteomes" id="UP000007431"/>
    </source>
</evidence>
<dbReference type="VEuPathDB" id="FungiDB:SCHCODRAFT_02496837"/>
<dbReference type="EMBL" id="GL377305">
    <property type="protein sequence ID" value="EFI97661.1"/>
    <property type="molecule type" value="Genomic_DNA"/>
</dbReference>
<dbReference type="Proteomes" id="UP000007431">
    <property type="component" value="Unassembled WGS sequence"/>
</dbReference>
<keyword evidence="2" id="KW-1185">Reference proteome</keyword>
<dbReference type="RefSeq" id="XP_003032564.1">
    <property type="nucleotide sequence ID" value="XM_003032518.1"/>
</dbReference>